<protein>
    <submittedName>
        <fullName evidence="1">Uncharacterized protein</fullName>
    </submittedName>
</protein>
<dbReference type="Proteomes" id="UP000325684">
    <property type="component" value="Unassembled WGS sequence"/>
</dbReference>
<accession>A0A5N3P5D6</accession>
<dbReference type="AlphaFoldDB" id="A0A5N3P5D6"/>
<keyword evidence="2" id="KW-1185">Reference proteome</keyword>
<organism evidence="1 2">
    <name type="scientific">Microvirga brassicacearum</name>
    <dbReference type="NCBI Taxonomy" id="2580413"/>
    <lineage>
        <taxon>Bacteria</taxon>
        <taxon>Pseudomonadati</taxon>
        <taxon>Pseudomonadota</taxon>
        <taxon>Alphaproteobacteria</taxon>
        <taxon>Hyphomicrobiales</taxon>
        <taxon>Methylobacteriaceae</taxon>
        <taxon>Microvirga</taxon>
    </lineage>
</organism>
<proteinExistence type="predicted"/>
<name>A0A5N3P5D6_9HYPH</name>
<dbReference type="RefSeq" id="WP_150948061.1">
    <property type="nucleotide sequence ID" value="NZ_VCMV01000052.1"/>
</dbReference>
<evidence type="ECO:0000313" key="1">
    <source>
        <dbReference type="EMBL" id="KAB0264957.1"/>
    </source>
</evidence>
<gene>
    <name evidence="1" type="ORF">FEZ63_20700</name>
</gene>
<reference evidence="1 2" key="1">
    <citation type="journal article" date="2019" name="Microorganisms">
        <title>Genome Insights into the Novel Species Microvirga brassicacearum, a Rapeseed Endophyte with Biotechnological Potential.</title>
        <authorList>
            <person name="Jimenez-Gomez A."/>
            <person name="Saati-Santamaria Z."/>
            <person name="Igual J.M."/>
            <person name="Rivas R."/>
            <person name="Mateos P.F."/>
            <person name="Garcia-Fraile P."/>
        </authorList>
    </citation>
    <scope>NUCLEOTIDE SEQUENCE [LARGE SCALE GENOMIC DNA]</scope>
    <source>
        <strain evidence="1 2">CDVBN77</strain>
    </source>
</reference>
<dbReference type="OrthoDB" id="9989369at2"/>
<sequence length="78" mass="8956">MRFLAADIYLLLTASGCTFEGDRIPSGEAWLTPGCQVFFLPEPDFINDAHWFDAEVIIDNLKDRWVGFSIPDSIRRYD</sequence>
<comment type="caution">
    <text evidence="1">The sequence shown here is derived from an EMBL/GenBank/DDBJ whole genome shotgun (WGS) entry which is preliminary data.</text>
</comment>
<evidence type="ECO:0000313" key="2">
    <source>
        <dbReference type="Proteomes" id="UP000325684"/>
    </source>
</evidence>
<dbReference type="EMBL" id="VCMV01000052">
    <property type="protein sequence ID" value="KAB0264957.1"/>
    <property type="molecule type" value="Genomic_DNA"/>
</dbReference>